<dbReference type="InterPro" id="IPR014729">
    <property type="entry name" value="Rossmann-like_a/b/a_fold"/>
</dbReference>
<evidence type="ECO:0000256" key="4">
    <source>
        <dbReference type="ARBA" id="ARBA00022741"/>
    </source>
</evidence>
<dbReference type="Gene3D" id="3.30.1360.70">
    <property type="entry name" value="Arginyl tRNA synthetase N-terminal domain"/>
    <property type="match status" value="1"/>
</dbReference>
<keyword evidence="4 9" id="KW-0547">Nucleotide-binding</keyword>
<organism evidence="13 14">
    <name type="scientific">Fibrella forsythiae</name>
    <dbReference type="NCBI Taxonomy" id="2817061"/>
    <lineage>
        <taxon>Bacteria</taxon>
        <taxon>Pseudomonadati</taxon>
        <taxon>Bacteroidota</taxon>
        <taxon>Cytophagia</taxon>
        <taxon>Cytophagales</taxon>
        <taxon>Spirosomataceae</taxon>
        <taxon>Fibrella</taxon>
    </lineage>
</organism>
<dbReference type="PROSITE" id="PS00178">
    <property type="entry name" value="AA_TRNA_LIGASE_I"/>
    <property type="match status" value="1"/>
</dbReference>
<dbReference type="EC" id="6.1.1.19" evidence="9"/>
<dbReference type="SMART" id="SM01016">
    <property type="entry name" value="Arg_tRNA_synt_N"/>
    <property type="match status" value="1"/>
</dbReference>
<protein>
    <recommendedName>
        <fullName evidence="9">Arginine--tRNA ligase</fullName>
        <ecNumber evidence="9">6.1.1.19</ecNumber>
    </recommendedName>
    <alternativeName>
        <fullName evidence="9">Arginyl-tRNA synthetase</fullName>
        <shortName evidence="9">ArgRS</shortName>
    </alternativeName>
</protein>
<dbReference type="SUPFAM" id="SSF55190">
    <property type="entry name" value="Arginyl-tRNA synthetase (ArgRS), N-terminal 'additional' domain"/>
    <property type="match status" value="1"/>
</dbReference>
<gene>
    <name evidence="9" type="primary">argS</name>
    <name evidence="13" type="ORF">J2I46_00855</name>
</gene>
<proteinExistence type="inferred from homology"/>
<dbReference type="HAMAP" id="MF_00123">
    <property type="entry name" value="Arg_tRNA_synth"/>
    <property type="match status" value="1"/>
</dbReference>
<keyword evidence="6 9" id="KW-0648">Protein biosynthesis</keyword>
<keyword evidence="7 9" id="KW-0030">Aminoacyl-tRNA synthetase</keyword>
<dbReference type="PANTHER" id="PTHR11956">
    <property type="entry name" value="ARGINYL-TRNA SYNTHETASE"/>
    <property type="match status" value="1"/>
</dbReference>
<evidence type="ECO:0000256" key="2">
    <source>
        <dbReference type="ARBA" id="ARBA00022490"/>
    </source>
</evidence>
<dbReference type="InterPro" id="IPR001412">
    <property type="entry name" value="aa-tRNA-synth_I_CS"/>
</dbReference>
<dbReference type="InterPro" id="IPR009080">
    <property type="entry name" value="tRNAsynth_Ia_anticodon-bd"/>
</dbReference>
<evidence type="ECO:0000256" key="1">
    <source>
        <dbReference type="ARBA" id="ARBA00005594"/>
    </source>
</evidence>
<dbReference type="Pfam" id="PF05746">
    <property type="entry name" value="DALR_1"/>
    <property type="match status" value="1"/>
</dbReference>
<comment type="subcellular location">
    <subcellularLocation>
        <location evidence="9">Cytoplasm</location>
    </subcellularLocation>
</comment>
<dbReference type="EMBL" id="JAFMYW010000001">
    <property type="protein sequence ID" value="MBO0947112.1"/>
    <property type="molecule type" value="Genomic_DNA"/>
</dbReference>
<feature type="domain" description="DALR anticodon binding" evidence="11">
    <location>
        <begin position="481"/>
        <end position="600"/>
    </location>
</feature>
<keyword evidence="3 9" id="KW-0436">Ligase</keyword>
<accession>A0ABS3JAV5</accession>
<comment type="catalytic activity">
    <reaction evidence="8 9">
        <text>tRNA(Arg) + L-arginine + ATP = L-arginyl-tRNA(Arg) + AMP + diphosphate</text>
        <dbReference type="Rhea" id="RHEA:20301"/>
        <dbReference type="Rhea" id="RHEA-COMP:9658"/>
        <dbReference type="Rhea" id="RHEA-COMP:9673"/>
        <dbReference type="ChEBI" id="CHEBI:30616"/>
        <dbReference type="ChEBI" id="CHEBI:32682"/>
        <dbReference type="ChEBI" id="CHEBI:33019"/>
        <dbReference type="ChEBI" id="CHEBI:78442"/>
        <dbReference type="ChEBI" id="CHEBI:78513"/>
        <dbReference type="ChEBI" id="CHEBI:456215"/>
        <dbReference type="EC" id="6.1.1.19"/>
    </reaction>
</comment>
<reference evidence="13 14" key="1">
    <citation type="submission" date="2021-03" db="EMBL/GenBank/DDBJ databases">
        <title>Fibrella sp. HMF5405 genome sequencing and assembly.</title>
        <authorList>
            <person name="Kang H."/>
            <person name="Kim H."/>
            <person name="Bae S."/>
            <person name="Joh K."/>
        </authorList>
    </citation>
    <scope>NUCLEOTIDE SEQUENCE [LARGE SCALE GENOMIC DNA]</scope>
    <source>
        <strain evidence="13 14">HMF5405</strain>
    </source>
</reference>
<evidence type="ECO:0000256" key="6">
    <source>
        <dbReference type="ARBA" id="ARBA00022917"/>
    </source>
</evidence>
<name>A0ABS3JAV5_9BACT</name>
<dbReference type="InterPro" id="IPR005148">
    <property type="entry name" value="Arg-tRNA-synth_N"/>
</dbReference>
<keyword evidence="5 9" id="KW-0067">ATP-binding</keyword>
<feature type="short sequence motif" description="'HIGH' region" evidence="9">
    <location>
        <begin position="121"/>
        <end position="131"/>
    </location>
</feature>
<sequence length="600" mass="66431">MDLQADLKAAIQQAIHTLYNTSVDDVTLQPTKKEFEGTYTYVFFPLVKSLRKSPAEIGQALGNWLQSNAPVVRSFNVAQGFLNISVSDAAYIQALNGILAQPDFGVTPNNGQSVMVEFSSPNTNKPLHLGHLRNNFLGDSISRILAANGFAVTKACLVNDRGIHICKSMLAYQKFGRQEDGTFETPESAGLKGDHLIGKYYVLFDKAYKAEVKQLVDEGMAQDVAEKKAPLMQQAQAMLLKWEQGDAETVALWQQMNTWVYAGFADTYNNIGVSFDKTYYESNTYLLGKDVVEEGLASGVFYQKEDKSVWIDLTDEGLDQKLVLRGDGTSVYITQDLGTTDLKFSDFHSDRSIWVVGNEQDYHFKVLFAIMKRLGRPYAAGCYHLSYGMVDLPSGKMKSREGTVVDADDLVNEVTNVAAAAADAAAKGKLDEFTGAEKQELFHMIGLGALKYYLLKVDPQKRMLFNPEESVDVHGHTGPFIQYAHARIRSVLRKAQESGLVFDAPADESVELHETEQELIVLLGQYPKRVKEAGDNFAPSSIAQYVYDLAKAYNRLFAELSILSEPDPVKTQLRLTLSAQVAETIRKGMGLLGIGVPDKM</sequence>
<evidence type="ECO:0000256" key="7">
    <source>
        <dbReference type="ARBA" id="ARBA00023146"/>
    </source>
</evidence>
<feature type="domain" description="Arginyl tRNA synthetase N-terminal" evidence="12">
    <location>
        <begin position="5"/>
        <end position="86"/>
    </location>
</feature>
<dbReference type="InterPro" id="IPR035684">
    <property type="entry name" value="ArgRS_core"/>
</dbReference>
<dbReference type="Gene3D" id="1.10.730.10">
    <property type="entry name" value="Isoleucyl-tRNA Synthetase, Domain 1"/>
    <property type="match status" value="1"/>
</dbReference>
<dbReference type="Gene3D" id="3.40.50.620">
    <property type="entry name" value="HUPs"/>
    <property type="match status" value="1"/>
</dbReference>
<dbReference type="SMART" id="SM00836">
    <property type="entry name" value="DALR_1"/>
    <property type="match status" value="1"/>
</dbReference>
<dbReference type="RefSeq" id="WP_207327032.1">
    <property type="nucleotide sequence ID" value="NZ_JAFMYW010000001.1"/>
</dbReference>
<dbReference type="Pfam" id="PF00750">
    <property type="entry name" value="tRNA-synt_1d"/>
    <property type="match status" value="1"/>
</dbReference>
<dbReference type="NCBIfam" id="TIGR00456">
    <property type="entry name" value="argS"/>
    <property type="match status" value="1"/>
</dbReference>
<evidence type="ECO:0000256" key="10">
    <source>
        <dbReference type="RuleBase" id="RU363038"/>
    </source>
</evidence>
<comment type="subunit">
    <text evidence="9">Monomer.</text>
</comment>
<evidence type="ECO:0000313" key="13">
    <source>
        <dbReference type="EMBL" id="MBO0947112.1"/>
    </source>
</evidence>
<evidence type="ECO:0000313" key="14">
    <source>
        <dbReference type="Proteomes" id="UP000664628"/>
    </source>
</evidence>
<dbReference type="InterPro" id="IPR001278">
    <property type="entry name" value="Arg-tRNA-ligase"/>
</dbReference>
<dbReference type="PANTHER" id="PTHR11956:SF5">
    <property type="entry name" value="ARGININE--TRNA LIGASE, CYTOPLASMIC"/>
    <property type="match status" value="1"/>
</dbReference>
<evidence type="ECO:0000256" key="5">
    <source>
        <dbReference type="ARBA" id="ARBA00022840"/>
    </source>
</evidence>
<evidence type="ECO:0000259" key="11">
    <source>
        <dbReference type="SMART" id="SM00836"/>
    </source>
</evidence>
<keyword evidence="14" id="KW-1185">Reference proteome</keyword>
<keyword evidence="2 9" id="KW-0963">Cytoplasm</keyword>
<dbReference type="Pfam" id="PF03485">
    <property type="entry name" value="Arg_tRNA_synt_N"/>
    <property type="match status" value="1"/>
</dbReference>
<dbReference type="SUPFAM" id="SSF52374">
    <property type="entry name" value="Nucleotidylyl transferase"/>
    <property type="match status" value="1"/>
</dbReference>
<dbReference type="SUPFAM" id="SSF47323">
    <property type="entry name" value="Anticodon-binding domain of a subclass of class I aminoacyl-tRNA synthetases"/>
    <property type="match status" value="1"/>
</dbReference>
<dbReference type="GO" id="GO:0004814">
    <property type="term" value="F:arginine-tRNA ligase activity"/>
    <property type="evidence" value="ECO:0007669"/>
    <property type="project" value="UniProtKB-EC"/>
</dbReference>
<comment type="caution">
    <text evidence="13">The sequence shown here is derived from an EMBL/GenBank/DDBJ whole genome shotgun (WGS) entry which is preliminary data.</text>
</comment>
<dbReference type="Proteomes" id="UP000664628">
    <property type="component" value="Unassembled WGS sequence"/>
</dbReference>
<evidence type="ECO:0000256" key="9">
    <source>
        <dbReference type="HAMAP-Rule" id="MF_00123"/>
    </source>
</evidence>
<evidence type="ECO:0000256" key="3">
    <source>
        <dbReference type="ARBA" id="ARBA00022598"/>
    </source>
</evidence>
<dbReference type="InterPro" id="IPR008909">
    <property type="entry name" value="DALR_anticod-bd"/>
</dbReference>
<evidence type="ECO:0000256" key="8">
    <source>
        <dbReference type="ARBA" id="ARBA00049339"/>
    </source>
</evidence>
<dbReference type="PRINTS" id="PR01038">
    <property type="entry name" value="TRNASYNTHARG"/>
</dbReference>
<dbReference type="InterPro" id="IPR036695">
    <property type="entry name" value="Arg-tRNA-synth_N_sf"/>
</dbReference>
<comment type="similarity">
    <text evidence="1 9 10">Belongs to the class-I aminoacyl-tRNA synthetase family.</text>
</comment>
<evidence type="ECO:0000259" key="12">
    <source>
        <dbReference type="SMART" id="SM01016"/>
    </source>
</evidence>